<dbReference type="InterPro" id="IPR036879">
    <property type="entry name" value="TF_MADSbox_sf"/>
</dbReference>
<keyword evidence="2" id="KW-0805">Transcription regulation</keyword>
<reference evidence="7" key="1">
    <citation type="submission" date="2022-08" db="EMBL/GenBank/DDBJ databases">
        <authorList>
            <person name="Marques A."/>
        </authorList>
    </citation>
    <scope>NUCLEOTIDE SEQUENCE</scope>
    <source>
        <strain evidence="7">RhyPub2mFocal</strain>
        <tissue evidence="7">Leaves</tissue>
    </source>
</reference>
<dbReference type="PROSITE" id="PS50066">
    <property type="entry name" value="MADS_BOX_2"/>
    <property type="match status" value="1"/>
</dbReference>
<dbReference type="CDD" id="cd00120">
    <property type="entry name" value="MADS"/>
    <property type="match status" value="1"/>
</dbReference>
<dbReference type="AlphaFoldDB" id="A0AAV8G0F2"/>
<accession>A0AAV8G0F2</accession>
<dbReference type="GO" id="GO:0003677">
    <property type="term" value="F:DNA binding"/>
    <property type="evidence" value="ECO:0007669"/>
    <property type="project" value="UniProtKB-KW"/>
</dbReference>
<dbReference type="PANTHER" id="PTHR48019">
    <property type="entry name" value="SERUM RESPONSE FACTOR HOMOLOG"/>
    <property type="match status" value="1"/>
</dbReference>
<dbReference type="GO" id="GO:0005634">
    <property type="term" value="C:nucleus"/>
    <property type="evidence" value="ECO:0007669"/>
    <property type="project" value="UniProtKB-SubCell"/>
</dbReference>
<feature type="domain" description="MADS-box" evidence="6">
    <location>
        <begin position="1"/>
        <end position="53"/>
    </location>
</feature>
<dbReference type="PRINTS" id="PR00404">
    <property type="entry name" value="MADSDOMAIN"/>
</dbReference>
<organism evidence="7 8">
    <name type="scientific">Rhynchospora pubera</name>
    <dbReference type="NCBI Taxonomy" id="906938"/>
    <lineage>
        <taxon>Eukaryota</taxon>
        <taxon>Viridiplantae</taxon>
        <taxon>Streptophyta</taxon>
        <taxon>Embryophyta</taxon>
        <taxon>Tracheophyta</taxon>
        <taxon>Spermatophyta</taxon>
        <taxon>Magnoliopsida</taxon>
        <taxon>Liliopsida</taxon>
        <taxon>Poales</taxon>
        <taxon>Cyperaceae</taxon>
        <taxon>Cyperoideae</taxon>
        <taxon>Rhynchosporeae</taxon>
        <taxon>Rhynchospora</taxon>
    </lineage>
</organism>
<evidence type="ECO:0000256" key="3">
    <source>
        <dbReference type="ARBA" id="ARBA00023125"/>
    </source>
</evidence>
<dbReference type="Gene3D" id="3.40.1810.10">
    <property type="entry name" value="Transcription factor, MADS-box"/>
    <property type="match status" value="1"/>
</dbReference>
<evidence type="ECO:0000313" key="8">
    <source>
        <dbReference type="Proteomes" id="UP001140206"/>
    </source>
</evidence>
<evidence type="ECO:0000256" key="1">
    <source>
        <dbReference type="ARBA" id="ARBA00004123"/>
    </source>
</evidence>
<dbReference type="EMBL" id="JAMFTS010000002">
    <property type="protein sequence ID" value="KAJ4797280.1"/>
    <property type="molecule type" value="Genomic_DNA"/>
</dbReference>
<dbReference type="InterPro" id="IPR002100">
    <property type="entry name" value="TF_MADSbox"/>
</dbReference>
<proteinExistence type="predicted"/>
<dbReference type="GO" id="GO:0046983">
    <property type="term" value="F:protein dimerization activity"/>
    <property type="evidence" value="ECO:0007669"/>
    <property type="project" value="InterPro"/>
</dbReference>
<dbReference type="Pfam" id="PF00319">
    <property type="entry name" value="SRF-TF"/>
    <property type="match status" value="1"/>
</dbReference>
<keyword evidence="4" id="KW-0804">Transcription</keyword>
<evidence type="ECO:0000256" key="4">
    <source>
        <dbReference type="ARBA" id="ARBA00023163"/>
    </source>
</evidence>
<gene>
    <name evidence="7" type="ORF">LUZ62_048526</name>
</gene>
<dbReference type="SMART" id="SM00432">
    <property type="entry name" value="MADS"/>
    <property type="match status" value="1"/>
</dbReference>
<evidence type="ECO:0000259" key="6">
    <source>
        <dbReference type="PROSITE" id="PS50066"/>
    </source>
</evidence>
<evidence type="ECO:0000256" key="2">
    <source>
        <dbReference type="ARBA" id="ARBA00023015"/>
    </source>
</evidence>
<dbReference type="Proteomes" id="UP001140206">
    <property type="component" value="Chromosome 2"/>
</dbReference>
<protein>
    <submittedName>
        <fullName evidence="7">MADS-box transcription factor family protein</fullName>
    </submittedName>
</protein>
<name>A0AAV8G0F2_9POAL</name>
<comment type="caution">
    <text evidence="7">The sequence shown here is derived from an EMBL/GenBank/DDBJ whole genome shotgun (WGS) entry which is preliminary data.</text>
</comment>
<dbReference type="SUPFAM" id="SSF55455">
    <property type="entry name" value="SRF-like"/>
    <property type="match status" value="1"/>
</dbReference>
<sequence>MGRNKIEIETRKTLLERKSIFDNRKNGLKKKAKELSILCDAPVMLLFSSPANEKSYELVMGDQCNFEEMVQRYAAVSSKKIYESKADTFEQLKKAFAKQGKTIDVDHELMGLHRDQSSIEDKQNHLCNLQAEMEEAEKALGVLRFVDNIDNIYDMKILEAMETALLAAHSHNNTHKDEFHQKQPSETANINQVNHQLQSLGLPLVANNVQGQFPVIGATGTSFQDSLTHSFSHLPLTREEEQWMNEGEGYTSTTTFDGASCSNITPQGITYREGWSLEDVIMHPH</sequence>
<dbReference type="InterPro" id="IPR050142">
    <property type="entry name" value="MADS-box/MEF2_TF"/>
</dbReference>
<comment type="subcellular location">
    <subcellularLocation>
        <location evidence="1">Nucleus</location>
    </subcellularLocation>
</comment>
<keyword evidence="5" id="KW-0539">Nucleus</keyword>
<evidence type="ECO:0000256" key="5">
    <source>
        <dbReference type="ARBA" id="ARBA00023242"/>
    </source>
</evidence>
<evidence type="ECO:0000313" key="7">
    <source>
        <dbReference type="EMBL" id="KAJ4797280.1"/>
    </source>
</evidence>
<keyword evidence="8" id="KW-1185">Reference proteome</keyword>
<keyword evidence="3" id="KW-0238">DNA-binding</keyword>